<feature type="domain" description="Cytochrome c" evidence="5">
    <location>
        <begin position="1"/>
        <end position="110"/>
    </location>
</feature>
<evidence type="ECO:0000256" key="2">
    <source>
        <dbReference type="ARBA" id="ARBA00023004"/>
    </source>
</evidence>
<proteinExistence type="predicted"/>
<keyword evidence="7" id="KW-1185">Reference proteome</keyword>
<keyword evidence="4" id="KW-0732">Signal</keyword>
<sequence>MKGSLVVAAVALLASSSTLADAALELATQKECLSCHSLESISQAPSFKSIAHKYRGQAKVEDRLVSTVMWGSPTYGGYHWGTTKMPTPGSRPRVTQSEASQLVQWILSLK</sequence>
<evidence type="ECO:0000313" key="7">
    <source>
        <dbReference type="Proteomes" id="UP000813068"/>
    </source>
</evidence>
<evidence type="ECO:0000259" key="5">
    <source>
        <dbReference type="PROSITE" id="PS51007"/>
    </source>
</evidence>
<dbReference type="EMBL" id="JAHRGL010000013">
    <property type="protein sequence ID" value="MBV2132237.1"/>
    <property type="molecule type" value="Genomic_DNA"/>
</dbReference>
<dbReference type="Proteomes" id="UP000813068">
    <property type="component" value="Unassembled WGS sequence"/>
</dbReference>
<dbReference type="InterPro" id="IPR009056">
    <property type="entry name" value="Cyt_c-like_dom"/>
</dbReference>
<feature type="chain" id="PRO_5046937698" evidence="4">
    <location>
        <begin position="23"/>
        <end position="110"/>
    </location>
</feature>
<evidence type="ECO:0000256" key="3">
    <source>
        <dbReference type="PROSITE-ProRule" id="PRU00433"/>
    </source>
</evidence>
<comment type="caution">
    <text evidence="6">The sequence shown here is derived from an EMBL/GenBank/DDBJ whole genome shotgun (WGS) entry which is preliminary data.</text>
</comment>
<dbReference type="PROSITE" id="PS51007">
    <property type="entry name" value="CYTC"/>
    <property type="match status" value="1"/>
</dbReference>
<accession>A0ABS6MTV4</accession>
<keyword evidence="2 3" id="KW-0408">Iron</keyword>
<evidence type="ECO:0000256" key="4">
    <source>
        <dbReference type="SAM" id="SignalP"/>
    </source>
</evidence>
<evidence type="ECO:0000313" key="6">
    <source>
        <dbReference type="EMBL" id="MBV2132237.1"/>
    </source>
</evidence>
<organism evidence="6 7">
    <name type="scientific">Geopseudomonas aromaticivorans</name>
    <dbReference type="NCBI Taxonomy" id="2849492"/>
    <lineage>
        <taxon>Bacteria</taxon>
        <taxon>Pseudomonadati</taxon>
        <taxon>Pseudomonadota</taxon>
        <taxon>Gammaproteobacteria</taxon>
        <taxon>Pseudomonadales</taxon>
        <taxon>Pseudomonadaceae</taxon>
        <taxon>Geopseudomonas</taxon>
    </lineage>
</organism>
<feature type="signal peptide" evidence="4">
    <location>
        <begin position="1"/>
        <end position="22"/>
    </location>
</feature>
<dbReference type="Pfam" id="PF00034">
    <property type="entry name" value="Cytochrom_C"/>
    <property type="match status" value="1"/>
</dbReference>
<keyword evidence="3" id="KW-0349">Heme</keyword>
<dbReference type="RefSeq" id="WP_217680169.1">
    <property type="nucleotide sequence ID" value="NZ_JAHRGL010000013.1"/>
</dbReference>
<name>A0ABS6MTV4_9GAMM</name>
<reference evidence="6 7" key="1">
    <citation type="submission" date="2021-06" db="EMBL/GenBank/DDBJ databases">
        <title>Differences between aerobic and microaerobic xylene degrading microbial communities.</title>
        <authorList>
            <person name="Banerjee S."/>
            <person name="Tancsics A."/>
        </authorList>
    </citation>
    <scope>NUCLEOTIDE SEQUENCE [LARGE SCALE GENOMIC DNA]</scope>
    <source>
        <strain evidence="6 7">MAP12</strain>
    </source>
</reference>
<evidence type="ECO:0000256" key="1">
    <source>
        <dbReference type="ARBA" id="ARBA00022723"/>
    </source>
</evidence>
<gene>
    <name evidence="6" type="ORF">KRX52_05415</name>
</gene>
<protein>
    <submittedName>
        <fullName evidence="6">C-type cytochrome</fullName>
    </submittedName>
</protein>
<keyword evidence="1 3" id="KW-0479">Metal-binding</keyword>